<keyword evidence="11 13" id="KW-0472">Membrane</keyword>
<accession>A0A7J7HI25</accession>
<dbReference type="PANTHER" id="PTHR21528">
    <property type="entry name" value="DEHYDRODOLICHYL DIPHOSPHATE SYNTHASE COMPLEX SUBUNIT NUS1"/>
    <property type="match status" value="1"/>
</dbReference>
<reference evidence="14 15" key="2">
    <citation type="submission" date="2020-07" db="EMBL/GenBank/DDBJ databases">
        <title>Genome assembly of wild tea tree DASZ reveals pedigree and selection history of tea varieties.</title>
        <authorList>
            <person name="Zhang W."/>
        </authorList>
    </citation>
    <scope>NUCLEOTIDE SEQUENCE [LARGE SCALE GENOMIC DNA]</scope>
    <source>
        <strain evidence="15">cv. G240</strain>
        <tissue evidence="14">Leaf</tissue>
    </source>
</reference>
<reference evidence="15" key="1">
    <citation type="journal article" date="2020" name="Nat. Commun.">
        <title>Genome assembly of wild tea tree DASZ reveals pedigree and selection history of tea varieties.</title>
        <authorList>
            <person name="Zhang W."/>
            <person name="Zhang Y."/>
            <person name="Qiu H."/>
            <person name="Guo Y."/>
            <person name="Wan H."/>
            <person name="Zhang X."/>
            <person name="Scossa F."/>
            <person name="Alseekh S."/>
            <person name="Zhang Q."/>
            <person name="Wang P."/>
            <person name="Xu L."/>
            <person name="Schmidt M.H."/>
            <person name="Jia X."/>
            <person name="Li D."/>
            <person name="Zhu A."/>
            <person name="Guo F."/>
            <person name="Chen W."/>
            <person name="Ni D."/>
            <person name="Usadel B."/>
            <person name="Fernie A.R."/>
            <person name="Wen W."/>
        </authorList>
    </citation>
    <scope>NUCLEOTIDE SEQUENCE [LARGE SCALE GENOMIC DNA]</scope>
    <source>
        <strain evidence="15">cv. G240</strain>
    </source>
</reference>
<comment type="pathway">
    <text evidence="3">Protein modification; protein glycosylation.</text>
</comment>
<evidence type="ECO:0000256" key="8">
    <source>
        <dbReference type="ARBA" id="ARBA00022824"/>
    </source>
</evidence>
<dbReference type="Proteomes" id="UP000593564">
    <property type="component" value="Unassembled WGS sequence"/>
</dbReference>
<gene>
    <name evidence="14" type="ORF">HYC85_009582</name>
</gene>
<keyword evidence="7 13" id="KW-0812">Transmembrane</keyword>
<evidence type="ECO:0000256" key="1">
    <source>
        <dbReference type="ARBA" id="ARBA00001946"/>
    </source>
</evidence>
<keyword evidence="15" id="KW-1185">Reference proteome</keyword>
<dbReference type="EMBL" id="JACBKZ010000004">
    <property type="protein sequence ID" value="KAF5951638.1"/>
    <property type="molecule type" value="Genomic_DNA"/>
</dbReference>
<evidence type="ECO:0000313" key="14">
    <source>
        <dbReference type="EMBL" id="KAF5951638.1"/>
    </source>
</evidence>
<keyword evidence="9" id="KW-0460">Magnesium</keyword>
<dbReference type="SUPFAM" id="SSF64005">
    <property type="entry name" value="Undecaprenyl diphosphate synthase"/>
    <property type="match status" value="1"/>
</dbReference>
<comment type="subcellular location">
    <subcellularLocation>
        <location evidence="2">Endoplasmic reticulum membrane</location>
    </subcellularLocation>
</comment>
<comment type="cofactor">
    <cofactor evidence="1">
        <name>Mg(2+)</name>
        <dbReference type="ChEBI" id="CHEBI:18420"/>
    </cofactor>
</comment>
<evidence type="ECO:0000256" key="6">
    <source>
        <dbReference type="ARBA" id="ARBA00022679"/>
    </source>
</evidence>
<dbReference type="Gene3D" id="3.40.1180.10">
    <property type="entry name" value="Decaprenyl diphosphate synthase-like"/>
    <property type="match status" value="1"/>
</dbReference>
<keyword evidence="6" id="KW-0808">Transferase</keyword>
<evidence type="ECO:0000256" key="10">
    <source>
        <dbReference type="ARBA" id="ARBA00022989"/>
    </source>
</evidence>
<sequence length="335" mass="38219">MHLTILIRNNGAMKITVLSNTTDDVLMSVFQQWCSPTPSFLKHSTREAAKSVLRKLLPYRLRIMDLRVEMQRVFYRTAQIGNFVLLLLWHILHFMIRIWYFARGIADMLESYLISSGLLKGYNTLNLDNLQNLAIVVDSEEAHQPSKVAELLLWLASLGVKNVYLYDIEGVLKKSKEAILERLVVAILSDKVTLRNYPLLDRKPNLEFVSYSDGKEAVAKAASLLFQKHYLGREEKEPPIFTESHVSEALSAVGSGGPDLDLLLVYGPARCHLGFPPWQIRYTEIIHMGPLKSMKYGSLIKAMRKFSMENDELHLGDQKNRLWGNVQHLADVVLL</sequence>
<comment type="similarity">
    <text evidence="4">Belongs to the UPP synthase family.</text>
</comment>
<dbReference type="InterPro" id="IPR038887">
    <property type="entry name" value="Nus1/NgBR"/>
</dbReference>
<dbReference type="GO" id="GO:0005789">
    <property type="term" value="C:endoplasmic reticulum membrane"/>
    <property type="evidence" value="ECO:0007669"/>
    <property type="project" value="UniProtKB-SubCell"/>
</dbReference>
<organism evidence="14 15">
    <name type="scientific">Camellia sinensis</name>
    <name type="common">Tea plant</name>
    <name type="synonym">Thea sinensis</name>
    <dbReference type="NCBI Taxonomy" id="4442"/>
    <lineage>
        <taxon>Eukaryota</taxon>
        <taxon>Viridiplantae</taxon>
        <taxon>Streptophyta</taxon>
        <taxon>Embryophyta</taxon>
        <taxon>Tracheophyta</taxon>
        <taxon>Spermatophyta</taxon>
        <taxon>Magnoliopsida</taxon>
        <taxon>eudicotyledons</taxon>
        <taxon>Gunneridae</taxon>
        <taxon>Pentapetalae</taxon>
        <taxon>asterids</taxon>
        <taxon>Ericales</taxon>
        <taxon>Theaceae</taxon>
        <taxon>Camellia</taxon>
    </lineage>
</organism>
<evidence type="ECO:0000256" key="5">
    <source>
        <dbReference type="ARBA" id="ARBA00012596"/>
    </source>
</evidence>
<dbReference type="UniPathway" id="UPA00378"/>
<keyword evidence="8" id="KW-0256">Endoplasmic reticulum</keyword>
<dbReference type="PANTHER" id="PTHR21528:SF0">
    <property type="entry name" value="DEHYDRODOLICHYL DIPHOSPHATE SYNTHASE COMPLEX SUBUNIT NUS1"/>
    <property type="match status" value="1"/>
</dbReference>
<keyword evidence="10 13" id="KW-1133">Transmembrane helix</keyword>
<evidence type="ECO:0000256" key="2">
    <source>
        <dbReference type="ARBA" id="ARBA00004586"/>
    </source>
</evidence>
<comment type="catalytic activity">
    <reaction evidence="12">
        <text>n isopentenyl diphosphate + (2E,6E)-farnesyl diphosphate = a di-trans,poly-cis-polyprenyl diphosphate + n diphosphate</text>
        <dbReference type="Rhea" id="RHEA:53008"/>
        <dbReference type="Rhea" id="RHEA-COMP:19494"/>
        <dbReference type="ChEBI" id="CHEBI:33019"/>
        <dbReference type="ChEBI" id="CHEBI:128769"/>
        <dbReference type="ChEBI" id="CHEBI:136960"/>
        <dbReference type="ChEBI" id="CHEBI:175763"/>
        <dbReference type="EC" id="2.5.1.87"/>
    </reaction>
</comment>
<evidence type="ECO:0000313" key="15">
    <source>
        <dbReference type="Proteomes" id="UP000593564"/>
    </source>
</evidence>
<dbReference type="InterPro" id="IPR036424">
    <property type="entry name" value="UPP_synth-like_sf"/>
</dbReference>
<evidence type="ECO:0000256" key="3">
    <source>
        <dbReference type="ARBA" id="ARBA00004922"/>
    </source>
</evidence>
<evidence type="ECO:0000256" key="13">
    <source>
        <dbReference type="SAM" id="Phobius"/>
    </source>
</evidence>
<dbReference type="GO" id="GO:0045547">
    <property type="term" value="F:ditrans,polycis-polyprenyl diphosphate synthase [(2E,6E)-farnesyl diphosphate specific] activity"/>
    <property type="evidence" value="ECO:0007669"/>
    <property type="project" value="UniProtKB-EC"/>
</dbReference>
<comment type="caution">
    <text evidence="14">The sequence shown here is derived from an EMBL/GenBank/DDBJ whole genome shotgun (WGS) entry which is preliminary data.</text>
</comment>
<protein>
    <recommendedName>
        <fullName evidence="5">ditrans,polycis-polyprenyl diphosphate synthase [(2E,6E)-farnesyldiphosphate specific]</fullName>
        <ecNumber evidence="5">2.5.1.87</ecNumber>
    </recommendedName>
</protein>
<evidence type="ECO:0000256" key="4">
    <source>
        <dbReference type="ARBA" id="ARBA00005432"/>
    </source>
</evidence>
<evidence type="ECO:0000256" key="11">
    <source>
        <dbReference type="ARBA" id="ARBA00023136"/>
    </source>
</evidence>
<dbReference type="AlphaFoldDB" id="A0A7J7HI25"/>
<dbReference type="EC" id="2.5.1.87" evidence="5"/>
<dbReference type="GO" id="GO:1904423">
    <property type="term" value="C:dehydrodolichyl diphosphate synthase complex"/>
    <property type="evidence" value="ECO:0007669"/>
    <property type="project" value="InterPro"/>
</dbReference>
<evidence type="ECO:0000256" key="12">
    <source>
        <dbReference type="ARBA" id="ARBA00047353"/>
    </source>
</evidence>
<feature type="transmembrane region" description="Helical" evidence="13">
    <location>
        <begin position="80"/>
        <end position="102"/>
    </location>
</feature>
<name>A0A7J7HI25_CAMSI</name>
<proteinExistence type="inferred from homology"/>
<evidence type="ECO:0000256" key="7">
    <source>
        <dbReference type="ARBA" id="ARBA00022692"/>
    </source>
</evidence>
<evidence type="ECO:0000256" key="9">
    <source>
        <dbReference type="ARBA" id="ARBA00022842"/>
    </source>
</evidence>